<gene>
    <name evidence="2" type="ORF">Rhopal_005778-T1</name>
</gene>
<dbReference type="Proteomes" id="UP001342314">
    <property type="component" value="Unassembled WGS sequence"/>
</dbReference>
<dbReference type="EMBL" id="BQKY01000012">
    <property type="protein sequence ID" value="GJN92740.1"/>
    <property type="molecule type" value="Genomic_DNA"/>
</dbReference>
<protein>
    <submittedName>
        <fullName evidence="2">Uncharacterized protein</fullName>
    </submittedName>
</protein>
<organism evidence="2 3">
    <name type="scientific">Rhodotorula paludigena</name>
    <dbReference type="NCBI Taxonomy" id="86838"/>
    <lineage>
        <taxon>Eukaryota</taxon>
        <taxon>Fungi</taxon>
        <taxon>Dikarya</taxon>
        <taxon>Basidiomycota</taxon>
        <taxon>Pucciniomycotina</taxon>
        <taxon>Microbotryomycetes</taxon>
        <taxon>Sporidiobolales</taxon>
        <taxon>Sporidiobolaceae</taxon>
        <taxon>Rhodotorula</taxon>
    </lineage>
</organism>
<proteinExistence type="predicted"/>
<keyword evidence="3" id="KW-1185">Reference proteome</keyword>
<dbReference type="AlphaFoldDB" id="A0AAV5GS54"/>
<accession>A0AAV5GS54</accession>
<evidence type="ECO:0000256" key="1">
    <source>
        <dbReference type="SAM" id="SignalP"/>
    </source>
</evidence>
<comment type="caution">
    <text evidence="2">The sequence shown here is derived from an EMBL/GenBank/DDBJ whole genome shotgun (WGS) entry which is preliminary data.</text>
</comment>
<feature type="signal peptide" evidence="1">
    <location>
        <begin position="1"/>
        <end position="22"/>
    </location>
</feature>
<evidence type="ECO:0000313" key="3">
    <source>
        <dbReference type="Proteomes" id="UP001342314"/>
    </source>
</evidence>
<feature type="chain" id="PRO_5043853931" evidence="1">
    <location>
        <begin position="23"/>
        <end position="202"/>
    </location>
</feature>
<name>A0AAV5GS54_9BASI</name>
<sequence length="202" mass="21697">MLLPAFASTFAALSALASLSTASPLAARNNDNATTVEPSANANVTAPPLPELKWLYTAMVDCPADLLPNVTSPAGRRKGIPIVGGNVTMADGSFWTIRDLGADWGTVDPRTGIFTADTRYNAYNDEGDDLYMQTMGPGQAGGGLHLRATLETGSSKYYWLNHVIAFGTLQSLPFDDRNLSTKVIHMYNFADDRNASTIHLLD</sequence>
<evidence type="ECO:0000313" key="2">
    <source>
        <dbReference type="EMBL" id="GJN92740.1"/>
    </source>
</evidence>
<dbReference type="Gene3D" id="2.40.160.20">
    <property type="match status" value="1"/>
</dbReference>
<reference evidence="2 3" key="1">
    <citation type="submission" date="2021-12" db="EMBL/GenBank/DDBJ databases">
        <title>High titer production of polyol ester of fatty acids by Rhodotorula paludigena BS15 towards product separation-free biomass refinery.</title>
        <authorList>
            <person name="Mano J."/>
            <person name="Ono H."/>
            <person name="Tanaka T."/>
            <person name="Naito K."/>
            <person name="Sushida H."/>
            <person name="Ike M."/>
            <person name="Tokuyasu K."/>
            <person name="Kitaoka M."/>
        </authorList>
    </citation>
    <scope>NUCLEOTIDE SEQUENCE [LARGE SCALE GENOMIC DNA]</scope>
    <source>
        <strain evidence="2 3">BS15</strain>
    </source>
</reference>
<keyword evidence="1" id="KW-0732">Signal</keyword>
<dbReference type="Pfam" id="PF11578">
    <property type="entry name" value="DUF3237"/>
    <property type="match status" value="1"/>
</dbReference>